<dbReference type="EMBL" id="FUEZ01000003">
    <property type="protein sequence ID" value="SPM39351.1"/>
    <property type="molecule type" value="Genomic_DNA"/>
</dbReference>
<accession>A0A2U3P6H6</accession>
<feature type="non-terminal residue" evidence="1">
    <location>
        <position position="1"/>
    </location>
</feature>
<protein>
    <submittedName>
        <fullName evidence="1">Metal-dependent phosphohydrolase</fullName>
    </submittedName>
</protein>
<evidence type="ECO:0000313" key="1">
    <source>
        <dbReference type="EMBL" id="SPM39351.1"/>
    </source>
</evidence>
<dbReference type="AlphaFoldDB" id="A0A2U3P6H6"/>
<dbReference type="STRING" id="1841861.GCA_900157365_05736"/>
<keyword evidence="2" id="KW-1185">Reference proteome</keyword>
<organism evidence="1 2">
    <name type="scientific">Mycobacterium numidiamassiliense</name>
    <dbReference type="NCBI Taxonomy" id="1841861"/>
    <lineage>
        <taxon>Bacteria</taxon>
        <taxon>Bacillati</taxon>
        <taxon>Actinomycetota</taxon>
        <taxon>Actinomycetes</taxon>
        <taxon>Mycobacteriales</taxon>
        <taxon>Mycobacteriaceae</taxon>
        <taxon>Mycobacterium</taxon>
    </lineage>
</organism>
<dbReference type="PANTHER" id="PTHR35569:SF1">
    <property type="entry name" value="CYANAMIDE HYDRATASE DDI2-RELATED"/>
    <property type="match status" value="1"/>
</dbReference>
<keyword evidence="1" id="KW-0378">Hydrolase</keyword>
<proteinExistence type="predicted"/>
<dbReference type="SUPFAM" id="SSF109604">
    <property type="entry name" value="HD-domain/PDEase-like"/>
    <property type="match status" value="1"/>
</dbReference>
<evidence type="ECO:0000313" key="2">
    <source>
        <dbReference type="Proteomes" id="UP000240424"/>
    </source>
</evidence>
<dbReference type="PANTHER" id="PTHR35569">
    <property type="entry name" value="CYANAMIDE HYDRATASE DDI2-RELATED"/>
    <property type="match status" value="1"/>
</dbReference>
<sequence>LAPNTPDPQRLGGLAWTRRTGGLLSRAERLRVLRATAIGQWENAIGRAKLALGRIPAAAARVDLDAFVVPDSAFAREAEEACAELPPTLQGHSYRTWLFGNALAAVDGSTMDDELFYCGALLHDYGIVTPTPGRDFTLGGVDRMLRCADAANVGVERTDLLADGICVHATPGVRLEADGAIGCYLQWGAMVDGAGLRAWDIAPDNVAEVIRRYPRGDFKRELVQMIRAEAAASPKGRMGLLVRCGMPLAVRLAPFDS</sequence>
<dbReference type="GO" id="GO:0016787">
    <property type="term" value="F:hydrolase activity"/>
    <property type="evidence" value="ECO:0007669"/>
    <property type="project" value="UniProtKB-KW"/>
</dbReference>
<dbReference type="Proteomes" id="UP000240424">
    <property type="component" value="Unassembled WGS sequence"/>
</dbReference>
<gene>
    <name evidence="1" type="ORF">MNAB215_1533</name>
</gene>
<name>A0A2U3P6H6_9MYCO</name>
<reference evidence="1 2" key="1">
    <citation type="submission" date="2017-01" db="EMBL/GenBank/DDBJ databases">
        <authorList>
            <consortium name="Urmite Genomes"/>
        </authorList>
    </citation>
    <scope>NUCLEOTIDE SEQUENCE [LARGE SCALE GENOMIC DNA]</scope>
    <source>
        <strain evidence="1 2">AB215</strain>
    </source>
</reference>